<keyword evidence="3" id="KW-1185">Reference proteome</keyword>
<dbReference type="RefSeq" id="WP_377741956.1">
    <property type="nucleotide sequence ID" value="NZ_JBHRXJ010000001.1"/>
</dbReference>
<dbReference type="Proteomes" id="UP001595721">
    <property type="component" value="Unassembled WGS sequence"/>
</dbReference>
<feature type="region of interest" description="Disordered" evidence="1">
    <location>
        <begin position="1"/>
        <end position="64"/>
    </location>
</feature>
<evidence type="ECO:0000313" key="2">
    <source>
        <dbReference type="EMBL" id="MFC3526676.1"/>
    </source>
</evidence>
<feature type="compositionally biased region" description="Basic and acidic residues" evidence="1">
    <location>
        <begin position="1"/>
        <end position="21"/>
    </location>
</feature>
<protein>
    <submittedName>
        <fullName evidence="2">Uncharacterized protein</fullName>
    </submittedName>
</protein>
<feature type="compositionally biased region" description="Low complexity" evidence="1">
    <location>
        <begin position="225"/>
        <end position="244"/>
    </location>
</feature>
<sequence length="292" mass="31549">MSQDKAPRRPDDRPPITHTDADTASDTRFGPRPVPEGHRRPSGPTESRRIPPHGDVSPDGRHVWPRPSATAKWLVWGGTALGVAALTAGTVIAARHVLGLSSGDENRPRARGSVAPRFADLSPEEREAMRQRARARESLDARRAAHLRAEAMRNAPPQARAPRPGLLQEVEANTASMSNGVDNLMRSLGAAMTGFRTVAGQAGAIMREFGDAADLVRGLLGRDTGAAQAGARNPRAPNRRTGAPPHRDDGDRHSDRRGAHMPDLRDDPLLHDPMDGPEPRGPSDHDPRVHRL</sequence>
<name>A0ABV7QXG3_9RHOB</name>
<feature type="compositionally biased region" description="Basic and acidic residues" evidence="1">
    <location>
        <begin position="245"/>
        <end position="292"/>
    </location>
</feature>
<evidence type="ECO:0000313" key="3">
    <source>
        <dbReference type="Proteomes" id="UP001595721"/>
    </source>
</evidence>
<feature type="region of interest" description="Disordered" evidence="1">
    <location>
        <begin position="225"/>
        <end position="292"/>
    </location>
</feature>
<gene>
    <name evidence="2" type="ORF">ACFOMH_00725</name>
</gene>
<dbReference type="EMBL" id="JBHRXJ010000001">
    <property type="protein sequence ID" value="MFC3526676.1"/>
    <property type="molecule type" value="Genomic_DNA"/>
</dbReference>
<organism evidence="2 3">
    <name type="scientific">Paracoccus mangrovi</name>
    <dbReference type="NCBI Taxonomy" id="1715645"/>
    <lineage>
        <taxon>Bacteria</taxon>
        <taxon>Pseudomonadati</taxon>
        <taxon>Pseudomonadota</taxon>
        <taxon>Alphaproteobacteria</taxon>
        <taxon>Rhodobacterales</taxon>
        <taxon>Paracoccaceae</taxon>
        <taxon>Paracoccus</taxon>
    </lineage>
</organism>
<comment type="caution">
    <text evidence="2">The sequence shown here is derived from an EMBL/GenBank/DDBJ whole genome shotgun (WGS) entry which is preliminary data.</text>
</comment>
<evidence type="ECO:0000256" key="1">
    <source>
        <dbReference type="SAM" id="MobiDB-lite"/>
    </source>
</evidence>
<reference evidence="3" key="1">
    <citation type="journal article" date="2019" name="Int. J. Syst. Evol. Microbiol.">
        <title>The Global Catalogue of Microorganisms (GCM) 10K type strain sequencing project: providing services to taxonomists for standard genome sequencing and annotation.</title>
        <authorList>
            <consortium name="The Broad Institute Genomics Platform"/>
            <consortium name="The Broad Institute Genome Sequencing Center for Infectious Disease"/>
            <person name="Wu L."/>
            <person name="Ma J."/>
        </authorList>
    </citation>
    <scope>NUCLEOTIDE SEQUENCE [LARGE SCALE GENOMIC DNA]</scope>
    <source>
        <strain evidence="3">KCTC 42899</strain>
    </source>
</reference>
<proteinExistence type="predicted"/>
<accession>A0ABV7QXG3</accession>